<dbReference type="InterPro" id="IPR006212">
    <property type="entry name" value="Furin_repeat"/>
</dbReference>
<keyword evidence="3" id="KW-0964">Secreted</keyword>
<dbReference type="InterPro" id="IPR051514">
    <property type="entry name" value="R-spondin"/>
</dbReference>
<feature type="signal peptide" evidence="11">
    <location>
        <begin position="1"/>
        <end position="19"/>
    </location>
</feature>
<comment type="similarity">
    <text evidence="2">Belongs to the R-spondin family.</text>
</comment>
<evidence type="ECO:0000256" key="6">
    <source>
        <dbReference type="ARBA" id="ARBA00022687"/>
    </source>
</evidence>
<evidence type="ECO:0000256" key="3">
    <source>
        <dbReference type="ARBA" id="ARBA00022525"/>
    </source>
</evidence>
<evidence type="ECO:0000256" key="8">
    <source>
        <dbReference type="ARBA" id="ARBA00023157"/>
    </source>
</evidence>
<evidence type="ECO:0000256" key="7">
    <source>
        <dbReference type="ARBA" id="ARBA00022729"/>
    </source>
</evidence>
<dbReference type="PROSITE" id="PS50092">
    <property type="entry name" value="TSP1"/>
    <property type="match status" value="1"/>
</dbReference>
<evidence type="ECO:0000256" key="4">
    <source>
        <dbReference type="ARBA" id="ARBA00022606"/>
    </source>
</evidence>
<dbReference type="Gene3D" id="2.20.100.10">
    <property type="entry name" value="Thrombospondin type-1 (TSP1) repeat"/>
    <property type="match status" value="1"/>
</dbReference>
<sequence>MQFGLFTVLVLVLMDISDSSKLVKGRRHRRRSTEVSLGCGKGCEACSEVNGCIKCLPRLFILLERNDIRQIGVCLQSCPPGFYGDRSREINKCTKCRVTNCETCFSRNFCTKCNDGFYLHKGVCYATCPDGFIAANGTMECNSEQCEMSEWGSWSHCSRPAKQCWKKKGTQVRSRKVLKAPLGEASLCPVNKERRKCTVLQTPCPRVATGKPKKENQGKEKKNRNRNKEEGGNKKRKNQRVTSMPITPSLPAKVALGTTTTRD</sequence>
<dbReference type="SMART" id="SM00261">
    <property type="entry name" value="FU"/>
    <property type="match status" value="2"/>
</dbReference>
<evidence type="ECO:0000256" key="2">
    <source>
        <dbReference type="ARBA" id="ARBA00007308"/>
    </source>
</evidence>
<dbReference type="SUPFAM" id="SSF57184">
    <property type="entry name" value="Growth factor receptor domain"/>
    <property type="match status" value="1"/>
</dbReference>
<evidence type="ECO:0000256" key="1">
    <source>
        <dbReference type="ARBA" id="ARBA00004613"/>
    </source>
</evidence>
<keyword evidence="4" id="KW-0716">Sensory transduction</keyword>
<name>H1A922_GLARU</name>
<keyword evidence="5" id="KW-0358">Heparin-binding</keyword>
<dbReference type="PANTHER" id="PTHR46987:SF5">
    <property type="entry name" value="R-SPONDIN-1"/>
    <property type="match status" value="1"/>
</dbReference>
<dbReference type="InterPro" id="IPR000884">
    <property type="entry name" value="TSP1_rpt"/>
</dbReference>
<keyword evidence="6" id="KW-0879">Wnt signaling pathway</keyword>
<dbReference type="GO" id="GO:0016055">
    <property type="term" value="P:Wnt signaling pathway"/>
    <property type="evidence" value="ECO:0007669"/>
    <property type="project" value="UniProtKB-KW"/>
</dbReference>
<feature type="chain" id="PRO_5003547217" evidence="11">
    <location>
        <begin position="20"/>
        <end position="263"/>
    </location>
</feature>
<evidence type="ECO:0000256" key="9">
    <source>
        <dbReference type="ARBA" id="ARBA00023180"/>
    </source>
</evidence>
<dbReference type="InterPro" id="IPR009030">
    <property type="entry name" value="Growth_fac_rcpt_cys_sf"/>
</dbReference>
<dbReference type="InterPro" id="IPR036383">
    <property type="entry name" value="TSP1_rpt_sf"/>
</dbReference>
<evidence type="ECO:0000313" key="13">
    <source>
        <dbReference type="EMBL" id="BAL43554.1"/>
    </source>
</evidence>
<dbReference type="GO" id="GO:0005576">
    <property type="term" value="C:extracellular region"/>
    <property type="evidence" value="ECO:0007669"/>
    <property type="project" value="UniProtKB-SubCell"/>
</dbReference>
<dbReference type="GO" id="GO:0008201">
    <property type="term" value="F:heparin binding"/>
    <property type="evidence" value="ECO:0007669"/>
    <property type="project" value="UniProtKB-KW"/>
</dbReference>
<gene>
    <name evidence="13" type="primary">RSPO1</name>
</gene>
<dbReference type="SMART" id="SM00209">
    <property type="entry name" value="TSP1"/>
    <property type="match status" value="1"/>
</dbReference>
<dbReference type="AlphaFoldDB" id="H1A922"/>
<dbReference type="InterPro" id="IPR043601">
    <property type="entry name" value="Rspo_Fu-CRD_dom"/>
</dbReference>
<keyword evidence="7 11" id="KW-0732">Signal</keyword>
<protein>
    <submittedName>
        <fullName evidence="13">R-spondin 1</fullName>
    </submittedName>
</protein>
<evidence type="ECO:0000256" key="10">
    <source>
        <dbReference type="SAM" id="MobiDB-lite"/>
    </source>
</evidence>
<feature type="domain" description="R-spondin Fu-CRD" evidence="12">
    <location>
        <begin position="41"/>
        <end position="141"/>
    </location>
</feature>
<dbReference type="EMBL" id="AB548669">
    <property type="protein sequence ID" value="BAL43554.1"/>
    <property type="molecule type" value="mRNA"/>
</dbReference>
<feature type="region of interest" description="Disordered" evidence="10">
    <location>
        <begin position="208"/>
        <end position="263"/>
    </location>
</feature>
<comment type="subcellular location">
    <subcellularLocation>
        <location evidence="1">Secreted</location>
    </subcellularLocation>
</comment>
<evidence type="ECO:0000259" key="12">
    <source>
        <dbReference type="Pfam" id="PF15913"/>
    </source>
</evidence>
<evidence type="ECO:0000256" key="11">
    <source>
        <dbReference type="SAM" id="SignalP"/>
    </source>
</evidence>
<proteinExistence type="evidence at transcript level"/>
<accession>H1A922</accession>
<dbReference type="Pfam" id="PF15913">
    <property type="entry name" value="Furin-like_2"/>
    <property type="match status" value="1"/>
</dbReference>
<organism evidence="13">
    <name type="scientific">Glandirana rugosa</name>
    <name type="common">Japanese wrinkled frog</name>
    <name type="synonym">Rana rugosa</name>
    <dbReference type="NCBI Taxonomy" id="8410"/>
    <lineage>
        <taxon>Eukaryota</taxon>
        <taxon>Metazoa</taxon>
        <taxon>Chordata</taxon>
        <taxon>Craniata</taxon>
        <taxon>Vertebrata</taxon>
        <taxon>Euteleostomi</taxon>
        <taxon>Amphibia</taxon>
        <taxon>Batrachia</taxon>
        <taxon>Anura</taxon>
        <taxon>Neobatrachia</taxon>
        <taxon>Ranoidea</taxon>
        <taxon>Ranidae</taxon>
        <taxon>Glandirana</taxon>
    </lineage>
</organism>
<keyword evidence="9" id="KW-0325">Glycoprotein</keyword>
<dbReference type="Gene3D" id="2.10.220.10">
    <property type="entry name" value="Hormone Receptor, Insulin-like Growth Factor Receptor 1, Chain A, domain 2"/>
    <property type="match status" value="1"/>
</dbReference>
<evidence type="ECO:0000256" key="5">
    <source>
        <dbReference type="ARBA" id="ARBA00022674"/>
    </source>
</evidence>
<dbReference type="PANTHER" id="PTHR46987">
    <property type="entry name" value="NEUROHYPOPHYSIAL HORMONES, N-TERMINAL DOMAIN CONTAINING PROTEIN"/>
    <property type="match status" value="1"/>
</dbReference>
<feature type="compositionally biased region" description="Basic and acidic residues" evidence="10">
    <location>
        <begin position="212"/>
        <end position="233"/>
    </location>
</feature>
<dbReference type="SUPFAM" id="SSF82895">
    <property type="entry name" value="TSP-1 type 1 repeat"/>
    <property type="match status" value="1"/>
</dbReference>
<dbReference type="CDD" id="cd00064">
    <property type="entry name" value="FU"/>
    <property type="match status" value="1"/>
</dbReference>
<keyword evidence="8" id="KW-1015">Disulfide bond</keyword>
<reference evidence="13" key="1">
    <citation type="submission" date="2010-03" db="EMBL/GenBank/DDBJ databases">
        <title>Rana rugosa R-spondin 1 mRNA, complete cds.</title>
        <authorList>
            <person name="Nakata M."/>
            <person name="Oshima Y."/>
            <person name="Nakamura M."/>
        </authorList>
    </citation>
    <scope>NUCLEOTIDE SEQUENCE</scope>
</reference>